<dbReference type="InterPro" id="IPR003838">
    <property type="entry name" value="ABC3_permease_C"/>
</dbReference>
<evidence type="ECO:0000256" key="5">
    <source>
        <dbReference type="ARBA" id="ARBA00023136"/>
    </source>
</evidence>
<evidence type="ECO:0000256" key="7">
    <source>
        <dbReference type="SAM" id="Phobius"/>
    </source>
</evidence>
<dbReference type="Pfam" id="PF02687">
    <property type="entry name" value="FtsX"/>
    <property type="match status" value="2"/>
</dbReference>
<feature type="transmembrane region" description="Helical" evidence="7">
    <location>
        <begin position="358"/>
        <end position="381"/>
    </location>
</feature>
<feature type="transmembrane region" description="Helical" evidence="7">
    <location>
        <begin position="407"/>
        <end position="431"/>
    </location>
</feature>
<feature type="transmembrane region" description="Helical" evidence="7">
    <location>
        <begin position="769"/>
        <end position="786"/>
    </location>
</feature>
<dbReference type="PANTHER" id="PTHR30572:SF4">
    <property type="entry name" value="ABC TRANSPORTER PERMEASE YTRF"/>
    <property type="match status" value="1"/>
</dbReference>
<accession>A0A561BZX2</accession>
<evidence type="ECO:0000256" key="4">
    <source>
        <dbReference type="ARBA" id="ARBA00022989"/>
    </source>
</evidence>
<name>A0A561BZX2_9ACTN</name>
<dbReference type="OrthoDB" id="9780560at2"/>
<evidence type="ECO:0000259" key="8">
    <source>
        <dbReference type="Pfam" id="PF02687"/>
    </source>
</evidence>
<feature type="transmembrane region" description="Helical" evidence="7">
    <location>
        <begin position="490"/>
        <end position="512"/>
    </location>
</feature>
<feature type="domain" description="MacB-like periplasmic core" evidence="9">
    <location>
        <begin position="491"/>
        <end position="684"/>
    </location>
</feature>
<feature type="domain" description="ABC3 transporter permease C-terminal" evidence="8">
    <location>
        <begin position="270"/>
        <end position="392"/>
    </location>
</feature>
<comment type="subcellular location">
    <subcellularLocation>
        <location evidence="1">Cell membrane</location>
        <topology evidence="1">Multi-pass membrane protein</topology>
    </subcellularLocation>
</comment>
<dbReference type="InterPro" id="IPR025857">
    <property type="entry name" value="MacB_PCD"/>
</dbReference>
<reference evidence="10 11" key="1">
    <citation type="submission" date="2019-06" db="EMBL/GenBank/DDBJ databases">
        <title>Sequencing the genomes of 1000 actinobacteria strains.</title>
        <authorList>
            <person name="Klenk H.-P."/>
        </authorList>
    </citation>
    <scope>NUCLEOTIDE SEQUENCE [LARGE SCALE GENOMIC DNA]</scope>
    <source>
        <strain evidence="10 11">DSM 24683</strain>
    </source>
</reference>
<feature type="domain" description="ABC3 transporter permease C-terminal" evidence="8">
    <location>
        <begin position="720"/>
        <end position="835"/>
    </location>
</feature>
<gene>
    <name evidence="10" type="ORF">FB561_5653</name>
</gene>
<keyword evidence="11" id="KW-1185">Reference proteome</keyword>
<evidence type="ECO:0000256" key="3">
    <source>
        <dbReference type="ARBA" id="ARBA00022692"/>
    </source>
</evidence>
<dbReference type="GO" id="GO:0005886">
    <property type="term" value="C:plasma membrane"/>
    <property type="evidence" value="ECO:0007669"/>
    <property type="project" value="UniProtKB-SubCell"/>
</dbReference>
<feature type="transmembrane region" description="Helical" evidence="7">
    <location>
        <begin position="806"/>
        <end position="826"/>
    </location>
</feature>
<sequence length="843" mass="86542">MLKLGLRSVLAHRLRFVLCTVAVLLGIGFVSGAMIFTDTLSAALKKNFAGSTADLTVTTAPGPNDPGTEDGRTATLTSDIAHRIATVPGVASADAQLLLPGIEILGKDGKPIENYGLQAYAASWPHDQAGAPFTVVQGKPPWGQGQVSLDQTTARREGYELGQEVKIVTPAKSVTATLTAITTPALAGEAAGAPLVAFDPASAQLLLLGKAGWTSIAVSVQPGQDHEAVRQAVANELGSGPYTVRTAAQVSADGKNALDDVFGGFSTVLILFAALALFVGAFLIVNTFAMVVAQRSRELAMLRAIGASRSQVTGTVLAEAVVIGAVGSTAGLVLGIAVAGGIQLFYQTLDLAIPSANLQIGAATVIASYVLGIGITLAAAYPAARRAGKLPPVAAMREDHTVPERSLVVRLVLGGFLLLMALMLIAIALAARGLPGTVLLAFGAALTLLGIVLISPLISRYAVRWLMAPFGRRAPVTLGRRNAERNPRRTSATASALMISLALVSGLVVIAASAKASVDKGISDAIGTAEFVVVNEGGGGFSPQVGDRIAAVPGIAGVHRIRQLPARAGKTPVAVSGVSDDTLKGPITVAVDEGSVDRLGQGEVVVPRNLANELKLSVGGKLELTTTSGTRSLPVGAVIATNRQVDAVLVSLGTFAEIGGPGTDRTLYVDVAEGTDLGQVRQAVLDRLTDYPSLLVRDQQAYAAGERAPINAILGVVGALLGLAILIALLGIVNTLALGVVERTREIGLLRAIGMDGPQLRRMLQVESIAIAVLGALLGLVIGVLFGSMVQKVMSDDGLAVLDIPVLQLLLAVLVAAAVGVLAAIWPSRRAARLDVLRAISTE</sequence>
<dbReference type="InterPro" id="IPR050250">
    <property type="entry name" value="Macrolide_Exporter_MacB"/>
</dbReference>
<evidence type="ECO:0000313" key="10">
    <source>
        <dbReference type="EMBL" id="TWD84465.1"/>
    </source>
</evidence>
<evidence type="ECO:0000313" key="11">
    <source>
        <dbReference type="Proteomes" id="UP000318380"/>
    </source>
</evidence>
<dbReference type="RefSeq" id="WP_145811802.1">
    <property type="nucleotide sequence ID" value="NZ_VIVK01000001.1"/>
</dbReference>
<feature type="transmembrane region" description="Helical" evidence="7">
    <location>
        <begin position="437"/>
        <end position="463"/>
    </location>
</feature>
<keyword evidence="3 7" id="KW-0812">Transmembrane</keyword>
<feature type="transmembrane region" description="Helical" evidence="7">
    <location>
        <begin position="712"/>
        <end position="741"/>
    </location>
</feature>
<proteinExistence type="inferred from homology"/>
<dbReference type="EMBL" id="VIVK01000001">
    <property type="protein sequence ID" value="TWD84465.1"/>
    <property type="molecule type" value="Genomic_DNA"/>
</dbReference>
<feature type="transmembrane region" description="Helical" evidence="7">
    <location>
        <begin position="268"/>
        <end position="293"/>
    </location>
</feature>
<keyword evidence="4 7" id="KW-1133">Transmembrane helix</keyword>
<dbReference type="Proteomes" id="UP000318380">
    <property type="component" value="Unassembled WGS sequence"/>
</dbReference>
<evidence type="ECO:0000256" key="6">
    <source>
        <dbReference type="ARBA" id="ARBA00038076"/>
    </source>
</evidence>
<keyword evidence="5 7" id="KW-0472">Membrane</keyword>
<dbReference type="GO" id="GO:0022857">
    <property type="term" value="F:transmembrane transporter activity"/>
    <property type="evidence" value="ECO:0007669"/>
    <property type="project" value="TreeGrafter"/>
</dbReference>
<comment type="caution">
    <text evidence="10">The sequence shown here is derived from an EMBL/GenBank/DDBJ whole genome shotgun (WGS) entry which is preliminary data.</text>
</comment>
<dbReference type="AlphaFoldDB" id="A0A561BZX2"/>
<dbReference type="Pfam" id="PF12704">
    <property type="entry name" value="MacB_PCD"/>
    <property type="match status" value="2"/>
</dbReference>
<keyword evidence="2" id="KW-1003">Cell membrane</keyword>
<evidence type="ECO:0000256" key="2">
    <source>
        <dbReference type="ARBA" id="ARBA00022475"/>
    </source>
</evidence>
<organism evidence="10 11">
    <name type="scientific">Kribbella amoyensis</name>
    <dbReference type="NCBI Taxonomy" id="996641"/>
    <lineage>
        <taxon>Bacteria</taxon>
        <taxon>Bacillati</taxon>
        <taxon>Actinomycetota</taxon>
        <taxon>Actinomycetes</taxon>
        <taxon>Propionibacteriales</taxon>
        <taxon>Kribbellaceae</taxon>
        <taxon>Kribbella</taxon>
    </lineage>
</organism>
<evidence type="ECO:0000256" key="1">
    <source>
        <dbReference type="ARBA" id="ARBA00004651"/>
    </source>
</evidence>
<evidence type="ECO:0000259" key="9">
    <source>
        <dbReference type="Pfam" id="PF12704"/>
    </source>
</evidence>
<feature type="transmembrane region" description="Helical" evidence="7">
    <location>
        <begin position="314"/>
        <end position="346"/>
    </location>
</feature>
<feature type="domain" description="MacB-like periplasmic core" evidence="9">
    <location>
        <begin position="17"/>
        <end position="234"/>
    </location>
</feature>
<protein>
    <submittedName>
        <fullName evidence="10">Putative ABC transport system permease protein</fullName>
    </submittedName>
</protein>
<comment type="similarity">
    <text evidence="6">Belongs to the ABC-4 integral membrane protein family.</text>
</comment>
<dbReference type="PANTHER" id="PTHR30572">
    <property type="entry name" value="MEMBRANE COMPONENT OF TRANSPORTER-RELATED"/>
    <property type="match status" value="1"/>
</dbReference>